<protein>
    <recommendedName>
        <fullName evidence="4">Chitin-binding type-2 domain-containing protein</fullName>
    </recommendedName>
</protein>
<evidence type="ECO:0000313" key="2">
    <source>
        <dbReference type="EMBL" id="KAF6804848.1"/>
    </source>
</evidence>
<comment type="caution">
    <text evidence="2">The sequence shown here is derived from an EMBL/GenBank/DDBJ whole genome shotgun (WGS) entry which is preliminary data.</text>
</comment>
<organism evidence="2 3">
    <name type="scientific">Colletotrichum musicola</name>
    <dbReference type="NCBI Taxonomy" id="2175873"/>
    <lineage>
        <taxon>Eukaryota</taxon>
        <taxon>Fungi</taxon>
        <taxon>Dikarya</taxon>
        <taxon>Ascomycota</taxon>
        <taxon>Pezizomycotina</taxon>
        <taxon>Sordariomycetes</taxon>
        <taxon>Hypocreomycetidae</taxon>
        <taxon>Glomerellales</taxon>
        <taxon>Glomerellaceae</taxon>
        <taxon>Colletotrichum</taxon>
        <taxon>Colletotrichum orchidearum species complex</taxon>
    </lineage>
</organism>
<sequence>MKLLTTILTLTATASAAALAAGDANNDLPVARSAGDLGKRACYITCYPTRSYCTWAPYNYYCKNDGRFGWDRRNTDCEDLNRGCYCSCDWTAPGIGEIGEIAGGPAAAEAGKVEEKAAEDKA</sequence>
<name>A0A8H6J299_9PEZI</name>
<dbReference type="Proteomes" id="UP000639643">
    <property type="component" value="Unassembled WGS sequence"/>
</dbReference>
<keyword evidence="1" id="KW-0732">Signal</keyword>
<dbReference type="EMBL" id="WIGM01001109">
    <property type="protein sequence ID" value="KAF6804848.1"/>
    <property type="molecule type" value="Genomic_DNA"/>
</dbReference>
<proteinExistence type="predicted"/>
<keyword evidence="3" id="KW-1185">Reference proteome</keyword>
<evidence type="ECO:0000313" key="3">
    <source>
        <dbReference type="Proteomes" id="UP000639643"/>
    </source>
</evidence>
<feature type="chain" id="PRO_5034809584" description="Chitin-binding type-2 domain-containing protein" evidence="1">
    <location>
        <begin position="17"/>
        <end position="122"/>
    </location>
</feature>
<accession>A0A8H6J299</accession>
<gene>
    <name evidence="2" type="ORF">CMUS01_14755</name>
</gene>
<feature type="signal peptide" evidence="1">
    <location>
        <begin position="1"/>
        <end position="16"/>
    </location>
</feature>
<reference evidence="2" key="1">
    <citation type="journal article" date="2020" name="Phytopathology">
        <title>Genome Sequence Resources of Colletotrichum truncatum, C. plurivorum, C. musicola, and C. sojae: Four Species Pathogenic to Soybean (Glycine max).</title>
        <authorList>
            <person name="Rogerio F."/>
            <person name="Boufleur T.R."/>
            <person name="Ciampi-Guillardi M."/>
            <person name="Sukno S.A."/>
            <person name="Thon M.R."/>
            <person name="Massola Junior N.S."/>
            <person name="Baroncelli R."/>
        </authorList>
    </citation>
    <scope>NUCLEOTIDE SEQUENCE</scope>
    <source>
        <strain evidence="2">LFN0074</strain>
    </source>
</reference>
<dbReference type="AlphaFoldDB" id="A0A8H6J299"/>
<evidence type="ECO:0000256" key="1">
    <source>
        <dbReference type="SAM" id="SignalP"/>
    </source>
</evidence>
<evidence type="ECO:0008006" key="4">
    <source>
        <dbReference type="Google" id="ProtNLM"/>
    </source>
</evidence>